<evidence type="ECO:0000313" key="2">
    <source>
        <dbReference type="EMBL" id="MCO5724941.1"/>
    </source>
</evidence>
<dbReference type="InterPro" id="IPR011008">
    <property type="entry name" value="Dimeric_a/b-barrel"/>
</dbReference>
<keyword evidence="3" id="KW-1185">Reference proteome</keyword>
<dbReference type="RefSeq" id="WP_252741320.1">
    <property type="nucleotide sequence ID" value="NZ_JAMXIB010000006.1"/>
</dbReference>
<proteinExistence type="predicted"/>
<dbReference type="Proteomes" id="UP001206312">
    <property type="component" value="Unassembled WGS sequence"/>
</dbReference>
<dbReference type="InterPro" id="IPR013097">
    <property type="entry name" value="Dabb"/>
</dbReference>
<dbReference type="Pfam" id="PF07876">
    <property type="entry name" value="Dabb"/>
    <property type="match status" value="1"/>
</dbReference>
<name>A0ABT1AY68_9FLAO</name>
<accession>A0ABT1AY68</accession>
<evidence type="ECO:0000313" key="3">
    <source>
        <dbReference type="Proteomes" id="UP001206312"/>
    </source>
</evidence>
<comment type="caution">
    <text evidence="2">The sequence shown here is derived from an EMBL/GenBank/DDBJ whole genome shotgun (WGS) entry which is preliminary data.</text>
</comment>
<dbReference type="EMBL" id="JAMXIB010000006">
    <property type="protein sequence ID" value="MCO5724941.1"/>
    <property type="molecule type" value="Genomic_DNA"/>
</dbReference>
<gene>
    <name evidence="2" type="ORF">NG653_08755</name>
</gene>
<feature type="domain" description="Stress-response A/B barrel" evidence="1">
    <location>
        <begin position="34"/>
        <end position="130"/>
    </location>
</feature>
<organism evidence="2 3">
    <name type="scientific">Robiginitalea marina</name>
    <dbReference type="NCBI Taxonomy" id="2954105"/>
    <lineage>
        <taxon>Bacteria</taxon>
        <taxon>Pseudomonadati</taxon>
        <taxon>Bacteroidota</taxon>
        <taxon>Flavobacteriia</taxon>
        <taxon>Flavobacteriales</taxon>
        <taxon>Flavobacteriaceae</taxon>
        <taxon>Robiginitalea</taxon>
    </lineage>
</organism>
<dbReference type="SMART" id="SM00886">
    <property type="entry name" value="Dabb"/>
    <property type="match status" value="1"/>
</dbReference>
<reference evidence="2 3" key="1">
    <citation type="submission" date="2022-06" db="EMBL/GenBank/DDBJ databases">
        <authorList>
            <person name="Xuan X."/>
        </authorList>
    </citation>
    <scope>NUCLEOTIDE SEQUENCE [LARGE SCALE GENOMIC DNA]</scope>
    <source>
        <strain evidence="2 3">2V75</strain>
    </source>
</reference>
<dbReference type="Gene3D" id="3.30.70.100">
    <property type="match status" value="1"/>
</dbReference>
<dbReference type="PROSITE" id="PS51502">
    <property type="entry name" value="S_R_A_B_BARREL"/>
    <property type="match status" value="1"/>
</dbReference>
<dbReference type="SUPFAM" id="SSF54909">
    <property type="entry name" value="Dimeric alpha+beta barrel"/>
    <property type="match status" value="1"/>
</dbReference>
<protein>
    <submittedName>
        <fullName evidence="2">Dabb family protein</fullName>
    </submittedName>
</protein>
<sequence length="135" mass="15113">MKAIPIILFLLGTLLCPKGLFAQEELPHAFDPAFVHVVYFWLHHPDNPEQLQAFETALRNFLSNSRNAKTRFIGRPPKATRDVVDDSFTYSMIVTFESAGAQAAYQAEQAHLDFIAGAGHLWKKVVVYDALGLDP</sequence>
<evidence type="ECO:0000259" key="1">
    <source>
        <dbReference type="PROSITE" id="PS51502"/>
    </source>
</evidence>